<keyword evidence="4" id="KW-0597">Phosphoprotein</keyword>
<feature type="domain" description="ACT" evidence="11">
    <location>
        <begin position="484"/>
        <end position="569"/>
    </location>
</feature>
<dbReference type="InterPro" id="IPR006139">
    <property type="entry name" value="D-isomer_2_OHA_DH_cat_dom"/>
</dbReference>
<comment type="subunit">
    <text evidence="3">Homotetramer.</text>
</comment>
<dbReference type="Pfam" id="PF02826">
    <property type="entry name" value="2-Hacid_dh_C"/>
    <property type="match status" value="1"/>
</dbReference>
<dbReference type="Pfam" id="PF19304">
    <property type="entry name" value="PGDH_inter"/>
    <property type="match status" value="1"/>
</dbReference>
<evidence type="ECO:0000313" key="12">
    <source>
        <dbReference type="EMBL" id="SCO85473.1"/>
    </source>
</evidence>
<dbReference type="PROSITE" id="PS51671">
    <property type="entry name" value="ACT"/>
    <property type="match status" value="1"/>
</dbReference>
<keyword evidence="8 10" id="KW-0718">Serine biosynthesis</keyword>
<dbReference type="Proteomes" id="UP000219369">
    <property type="component" value="Unassembled WGS sequence"/>
</dbReference>
<keyword evidence="5" id="KW-0007">Acetylation</keyword>
<dbReference type="PANTHER" id="PTHR42938">
    <property type="entry name" value="FORMATE DEHYDROGENASE 1"/>
    <property type="match status" value="1"/>
</dbReference>
<dbReference type="GO" id="GO:0051287">
    <property type="term" value="F:NAD binding"/>
    <property type="evidence" value="ECO:0007669"/>
    <property type="project" value="UniProtKB-UniRule"/>
</dbReference>
<dbReference type="FunFam" id="3.40.50.720:FF:000021">
    <property type="entry name" value="D-3-phosphoglycerate dehydrogenase"/>
    <property type="match status" value="1"/>
</dbReference>
<dbReference type="AlphaFoldDB" id="A0A2H3T9R9"/>
<accession>A0A2H3T9R9</accession>
<evidence type="ECO:0000256" key="7">
    <source>
        <dbReference type="ARBA" id="ARBA00023027"/>
    </source>
</evidence>
<dbReference type="NCBIfam" id="TIGR01327">
    <property type="entry name" value="PGDH"/>
    <property type="match status" value="1"/>
</dbReference>
<dbReference type="FunFam" id="3.30.1330.90:FF:000003">
    <property type="entry name" value="D-3-phosphoglycerate dehydrogenase"/>
    <property type="match status" value="1"/>
</dbReference>
<dbReference type="GO" id="GO:0004617">
    <property type="term" value="F:phosphoglycerate dehydrogenase activity"/>
    <property type="evidence" value="ECO:0007669"/>
    <property type="project" value="UniProtKB-EC"/>
</dbReference>
<dbReference type="SUPFAM" id="SSF55021">
    <property type="entry name" value="ACT-like"/>
    <property type="match status" value="1"/>
</dbReference>
<dbReference type="CDD" id="cd04902">
    <property type="entry name" value="ACT_3PGDH-xct"/>
    <property type="match status" value="1"/>
</dbReference>
<dbReference type="VEuPathDB" id="FungiDB:FOMG_12081"/>
<comment type="catalytic activity">
    <reaction evidence="9 10">
        <text>(2R)-3-phosphoglycerate + NAD(+) = 3-phosphooxypyruvate + NADH + H(+)</text>
        <dbReference type="Rhea" id="RHEA:12641"/>
        <dbReference type="ChEBI" id="CHEBI:15378"/>
        <dbReference type="ChEBI" id="CHEBI:18110"/>
        <dbReference type="ChEBI" id="CHEBI:57540"/>
        <dbReference type="ChEBI" id="CHEBI:57945"/>
        <dbReference type="ChEBI" id="CHEBI:58272"/>
        <dbReference type="EC" id="1.1.1.95"/>
    </reaction>
</comment>
<dbReference type="SUPFAM" id="SSF51735">
    <property type="entry name" value="NAD(P)-binding Rossmann-fold domains"/>
    <property type="match status" value="1"/>
</dbReference>
<dbReference type="CDD" id="cd12173">
    <property type="entry name" value="PGDH_4"/>
    <property type="match status" value="1"/>
</dbReference>
<dbReference type="PANTHER" id="PTHR42938:SF22">
    <property type="entry name" value="D-3-PHOSPHOGLYCERATE DEHYDROGENASE"/>
    <property type="match status" value="1"/>
</dbReference>
<evidence type="ECO:0000256" key="4">
    <source>
        <dbReference type="ARBA" id="ARBA00022553"/>
    </source>
</evidence>
<dbReference type="InterPro" id="IPR006140">
    <property type="entry name" value="D-isomer_DH_NAD-bd"/>
</dbReference>
<dbReference type="InterPro" id="IPR006236">
    <property type="entry name" value="PGDH"/>
</dbReference>
<dbReference type="InterPro" id="IPR029009">
    <property type="entry name" value="ASB_dom_sf"/>
</dbReference>
<evidence type="ECO:0000256" key="9">
    <source>
        <dbReference type="ARBA" id="ARBA00048731"/>
    </source>
</evidence>
<comment type="pathway">
    <text evidence="1 10">Amino-acid biosynthesis; L-serine biosynthesis; L-serine from 3-phospho-D-glycerate: step 1/3.</text>
</comment>
<dbReference type="VEuPathDB" id="FungiDB:FOXG_06175"/>
<keyword evidence="6 10" id="KW-0560">Oxidoreductase</keyword>
<dbReference type="Gene3D" id="3.30.1330.90">
    <property type="entry name" value="D-3-phosphoglycerate dehydrogenase, domain 3"/>
    <property type="match status" value="1"/>
</dbReference>
<proteinExistence type="inferred from homology"/>
<keyword evidence="10" id="KW-0028">Amino-acid biosynthesis</keyword>
<sequence>MSPSATFDTPSAGHSNRLKILVPEKVSPDGLALLTPHFDVDNRKGLTATELINLIPNYHGLIIRSETQVTAEVVQAGRKLRVVARAGVGVDNIDVPAASAQGVIVVNSPSGNILAAAEHTIALLLSTARNVGQADSSVKAGRWERSKLVGVEVGRKTLGIIGLGKVGMNVARMAIGLGMTVKAVDPYASTDMARQTGVELVPGLEDLLPVVDFLTIHTPLLATTLDLVGEAEFKKMKKTARVLNVARGGVYNEEALIKALDEGWIAGAGIDVWSSEPLAADSAAARLSQHHKVVATPHLGASTIEAQENVSMDVCKQVLEILQGGLPTSAVNAPIIMPEEYRKLQPSVQLVEKMGRLYTQHFVRSKGGMIGGRRFELIYHGDLAGMTNTKPLFAALVKGLVSTISDSHINMVNAALIAKEKGIVISETRSGDSPSTYANFVTLRSYQAGSSGSEQVIEGYASDEQVFISKLDRFNGVFTPEGTLIILHNYDEPGKIGGVGMVLGKHGINIKFMQVASLDPEASKGADTPPDPKGNEALMILGVLGPVSGEVLEDLKNSPGVLDVGLVKL</sequence>
<keyword evidence="7 10" id="KW-0520">NAD</keyword>
<dbReference type="InterPro" id="IPR036291">
    <property type="entry name" value="NAD(P)-bd_dom_sf"/>
</dbReference>
<dbReference type="UniPathway" id="UPA00135">
    <property type="reaction ID" value="UER00196"/>
</dbReference>
<dbReference type="InterPro" id="IPR045626">
    <property type="entry name" value="PGDH_ASB_dom"/>
</dbReference>
<evidence type="ECO:0000256" key="3">
    <source>
        <dbReference type="ARBA" id="ARBA00011881"/>
    </source>
</evidence>
<organism evidence="12 13">
    <name type="scientific">Fusarium oxysporum</name>
    <name type="common">Fusarium vascular wilt</name>
    <dbReference type="NCBI Taxonomy" id="5507"/>
    <lineage>
        <taxon>Eukaryota</taxon>
        <taxon>Fungi</taxon>
        <taxon>Dikarya</taxon>
        <taxon>Ascomycota</taxon>
        <taxon>Pezizomycotina</taxon>
        <taxon>Sordariomycetes</taxon>
        <taxon>Hypocreomycetidae</taxon>
        <taxon>Hypocreales</taxon>
        <taxon>Nectriaceae</taxon>
        <taxon>Fusarium</taxon>
        <taxon>Fusarium oxysporum species complex</taxon>
    </lineage>
</organism>
<dbReference type="SUPFAM" id="SSF143548">
    <property type="entry name" value="Serine metabolism enzymes domain"/>
    <property type="match status" value="1"/>
</dbReference>
<dbReference type="Gene3D" id="3.40.50.720">
    <property type="entry name" value="NAD(P)-binding Rossmann-like Domain"/>
    <property type="match status" value="2"/>
</dbReference>
<dbReference type="Pfam" id="PF00389">
    <property type="entry name" value="2-Hacid_dh"/>
    <property type="match status" value="1"/>
</dbReference>
<reference evidence="13" key="1">
    <citation type="submission" date="2016-09" db="EMBL/GenBank/DDBJ databases">
        <authorList>
            <person name="Guldener U."/>
        </authorList>
    </citation>
    <scope>NUCLEOTIDE SEQUENCE [LARGE SCALE GENOMIC DNA]</scope>
    <source>
        <strain evidence="13">V64-1</strain>
    </source>
</reference>
<dbReference type="VEuPathDB" id="FungiDB:FOZG_07397"/>
<evidence type="ECO:0000256" key="1">
    <source>
        <dbReference type="ARBA" id="ARBA00005216"/>
    </source>
</evidence>
<dbReference type="VEuPathDB" id="FungiDB:FOC1_g10011289"/>
<dbReference type="InterPro" id="IPR045865">
    <property type="entry name" value="ACT-like_dom_sf"/>
</dbReference>
<dbReference type="VEuPathDB" id="FungiDB:FOIG_05928"/>
<dbReference type="GO" id="GO:0006564">
    <property type="term" value="P:L-serine biosynthetic process"/>
    <property type="evidence" value="ECO:0007669"/>
    <property type="project" value="UniProtKB-KW"/>
</dbReference>
<dbReference type="EC" id="1.1.1.95" evidence="10"/>
<dbReference type="OrthoDB" id="298012at2759"/>
<evidence type="ECO:0000256" key="5">
    <source>
        <dbReference type="ARBA" id="ARBA00022990"/>
    </source>
</evidence>
<dbReference type="SUPFAM" id="SSF52283">
    <property type="entry name" value="Formate/glycerate dehydrogenase catalytic domain-like"/>
    <property type="match status" value="1"/>
</dbReference>
<dbReference type="EMBL" id="FMJY01000005">
    <property type="protein sequence ID" value="SCO85473.1"/>
    <property type="molecule type" value="Genomic_DNA"/>
</dbReference>
<dbReference type="Gene3D" id="3.30.70.260">
    <property type="match status" value="1"/>
</dbReference>
<dbReference type="VEuPathDB" id="FungiDB:HZS61_012336"/>
<evidence type="ECO:0000256" key="2">
    <source>
        <dbReference type="ARBA" id="ARBA00005854"/>
    </source>
</evidence>
<protein>
    <recommendedName>
        <fullName evidence="10">D-3-phosphoglycerate dehydrogenase</fullName>
        <ecNumber evidence="10">1.1.1.95</ecNumber>
    </recommendedName>
</protein>
<evidence type="ECO:0000256" key="10">
    <source>
        <dbReference type="RuleBase" id="RU363003"/>
    </source>
</evidence>
<evidence type="ECO:0000313" key="13">
    <source>
        <dbReference type="Proteomes" id="UP000219369"/>
    </source>
</evidence>
<evidence type="ECO:0000256" key="6">
    <source>
        <dbReference type="ARBA" id="ARBA00023002"/>
    </source>
</evidence>
<evidence type="ECO:0000259" key="11">
    <source>
        <dbReference type="PROSITE" id="PS51671"/>
    </source>
</evidence>
<dbReference type="InterPro" id="IPR002912">
    <property type="entry name" value="ACT_dom"/>
</dbReference>
<dbReference type="VEuPathDB" id="FungiDB:FOC4_g10010921"/>
<comment type="similarity">
    <text evidence="2 10">Belongs to the D-isomer specific 2-hydroxyacid dehydrogenase family.</text>
</comment>
<name>A0A2H3T9R9_FUSOX</name>
<evidence type="ECO:0000256" key="8">
    <source>
        <dbReference type="ARBA" id="ARBA00023299"/>
    </source>
</evidence>
<gene>
    <name evidence="12" type="ORF">FRV6_09600</name>
</gene>